<reference evidence="12" key="1">
    <citation type="journal article" date="2008" name="AIDS Res. Hum. Retroviruses">
        <title>HIV type 1 genetic diversity in Moyale, Mandera, and Turkana based on env-C2-V3 sequences.</title>
        <authorList>
            <person name="Khamadi S.A."/>
            <person name="Lihana R.W."/>
            <person name="Mwaniki D.L."/>
            <person name="Kinyua J."/>
            <person name="Lagat N."/>
            <person name="Carter J.Y."/>
            <person name="Ichimura H."/>
            <person name="Oishi I."/>
            <person name="Okoth F.A."/>
            <person name="Ochieng W."/>
        </authorList>
    </citation>
    <scope>NUCLEOTIDE SEQUENCE</scope>
    <source>
        <strain evidence="12">L27</strain>
    </source>
</reference>
<keyword evidence="12" id="KW-0261">Viral envelope protein</keyword>
<dbReference type="GO" id="GO:0055036">
    <property type="term" value="C:virion membrane"/>
    <property type="evidence" value="ECO:0007669"/>
    <property type="project" value="UniProtKB-SubCell"/>
</dbReference>
<sequence length="143" mass="16430">PAISPTAVMAVSQKMGYRLDLQISQTMPKPYSSQLDKAVKINCTRPGNNTRRKCTYRDQDKAFFETGDIIGDIRKAYCNVSRQEWNQTLQKVARQLSEHFGEQNNNLSQLLREVISRFNTYFSFVEEGFFYLSYPQACLIAPG</sequence>
<evidence type="ECO:0000256" key="2">
    <source>
        <dbReference type="ARBA" id="ARBA00022506"/>
    </source>
</evidence>
<keyword evidence="6" id="KW-0946">Virion</keyword>
<comment type="subcellular location">
    <subcellularLocation>
        <location evidence="1">Virion membrane</location>
    </subcellularLocation>
</comment>
<feature type="domain" description="Human immunodeficiency virus 1 envelope glycoprotein Gp120" evidence="11">
    <location>
        <begin position="34"/>
        <end position="102"/>
    </location>
</feature>
<dbReference type="GO" id="GO:0046718">
    <property type="term" value="P:symbiont entry into host cell"/>
    <property type="evidence" value="ECO:0007669"/>
    <property type="project" value="UniProtKB-KW"/>
</dbReference>
<evidence type="ECO:0000313" key="12">
    <source>
        <dbReference type="EMBL" id="ABA08354.1"/>
    </source>
</evidence>
<keyword evidence="10" id="KW-1160">Virus entry into host cell</keyword>
<dbReference type="InterPro" id="IPR036377">
    <property type="entry name" value="Gp120_core_sf"/>
</dbReference>
<evidence type="ECO:0000256" key="6">
    <source>
        <dbReference type="ARBA" id="ARBA00022844"/>
    </source>
</evidence>
<feature type="non-terminal residue" evidence="12">
    <location>
        <position position="143"/>
    </location>
</feature>
<dbReference type="GO" id="GO:0039663">
    <property type="term" value="P:membrane fusion involved in viral entry into host cell"/>
    <property type="evidence" value="ECO:0007669"/>
    <property type="project" value="UniProtKB-KW"/>
</dbReference>
<dbReference type="GO" id="GO:0019062">
    <property type="term" value="P:virion attachment to host cell"/>
    <property type="evidence" value="ECO:0007669"/>
    <property type="project" value="UniProtKB-KW"/>
</dbReference>
<keyword evidence="9" id="KW-0325">Glycoprotein</keyword>
<evidence type="ECO:0000256" key="5">
    <source>
        <dbReference type="ARBA" id="ARBA00022804"/>
    </source>
</evidence>
<evidence type="ECO:0000256" key="10">
    <source>
        <dbReference type="ARBA" id="ARBA00023296"/>
    </source>
</evidence>
<protein>
    <submittedName>
        <fullName evidence="12">Envelope glycoprotein</fullName>
    </submittedName>
</protein>
<dbReference type="EMBL" id="DQ155267">
    <property type="protein sequence ID" value="ABA08354.1"/>
    <property type="molecule type" value="Genomic_DNA"/>
</dbReference>
<keyword evidence="5" id="KW-1161">Viral attachment to host cell</keyword>
<keyword evidence="2" id="KW-1168">Fusion of virus membrane with host membrane</keyword>
<dbReference type="InterPro" id="IPR000777">
    <property type="entry name" value="HIV1_Gp120"/>
</dbReference>
<dbReference type="Pfam" id="PF00516">
    <property type="entry name" value="GP120"/>
    <property type="match status" value="1"/>
</dbReference>
<accession>Q3LWX8</accession>
<evidence type="ECO:0000256" key="1">
    <source>
        <dbReference type="ARBA" id="ARBA00004182"/>
    </source>
</evidence>
<proteinExistence type="predicted"/>
<dbReference type="GO" id="GO:0019031">
    <property type="term" value="C:viral envelope"/>
    <property type="evidence" value="ECO:0007669"/>
    <property type="project" value="UniProtKB-KW"/>
</dbReference>
<dbReference type="SUPFAM" id="SSF56502">
    <property type="entry name" value="gp120 core"/>
    <property type="match status" value="1"/>
</dbReference>
<evidence type="ECO:0000256" key="4">
    <source>
        <dbReference type="ARBA" id="ARBA00022595"/>
    </source>
</evidence>
<evidence type="ECO:0000256" key="7">
    <source>
        <dbReference type="ARBA" id="ARBA00023136"/>
    </source>
</evidence>
<dbReference type="Gene3D" id="2.170.40.20">
    <property type="entry name" value="Human immunodeficiency virus 1, Gp160, envelope glycoprotein"/>
    <property type="match status" value="1"/>
</dbReference>
<evidence type="ECO:0000256" key="3">
    <source>
        <dbReference type="ARBA" id="ARBA00022581"/>
    </source>
</evidence>
<feature type="non-terminal residue" evidence="12">
    <location>
        <position position="1"/>
    </location>
</feature>
<organism evidence="12">
    <name type="scientific">Human immunodeficiency virus type 1</name>
    <name type="common">HIV-1</name>
    <dbReference type="NCBI Taxonomy" id="11676"/>
    <lineage>
        <taxon>Viruses</taxon>
        <taxon>Riboviria</taxon>
        <taxon>Pararnavirae</taxon>
        <taxon>Artverviricota</taxon>
        <taxon>Revtraviricetes</taxon>
        <taxon>Ortervirales</taxon>
        <taxon>Retroviridae</taxon>
        <taxon>Orthoretrovirinae</taxon>
        <taxon>Lentivirus</taxon>
        <taxon>Lentivirus humimdef1</taxon>
    </lineage>
</organism>
<gene>
    <name evidence="12" type="primary">env</name>
</gene>
<evidence type="ECO:0000256" key="9">
    <source>
        <dbReference type="ARBA" id="ARBA00023180"/>
    </source>
</evidence>
<keyword evidence="8" id="KW-1015">Disulfide bond</keyword>
<evidence type="ECO:0000259" key="11">
    <source>
        <dbReference type="Pfam" id="PF00516"/>
    </source>
</evidence>
<name>Q3LWX8_HV1</name>
<organismHost>
    <name type="scientific">Homo sapiens</name>
    <name type="common">Human</name>
    <dbReference type="NCBI Taxonomy" id="9606"/>
</organismHost>
<keyword evidence="3" id="KW-0945">Host-virus interaction</keyword>
<keyword evidence="4" id="KW-1162">Viral penetration into host cytoplasm</keyword>
<evidence type="ECO:0000256" key="8">
    <source>
        <dbReference type="ARBA" id="ARBA00023157"/>
    </source>
</evidence>
<keyword evidence="7" id="KW-0472">Membrane</keyword>